<name>A0A9P4WNG5_9PLEO</name>
<dbReference type="AlphaFoldDB" id="A0A9P4WNG5"/>
<proteinExistence type="predicted"/>
<reference evidence="1" key="1">
    <citation type="submission" date="2019-04" db="EMBL/GenBank/DDBJ databases">
        <title>Sequencing of skin fungus with MAO and IRED activity.</title>
        <authorList>
            <person name="Marsaioli A.J."/>
            <person name="Bonatto J.M.C."/>
            <person name="Reis Junior O."/>
        </authorList>
    </citation>
    <scope>NUCLEOTIDE SEQUENCE</scope>
    <source>
        <strain evidence="1">28M1</strain>
    </source>
</reference>
<dbReference type="OrthoDB" id="3933435at2759"/>
<keyword evidence="2" id="KW-1185">Reference proteome</keyword>
<protein>
    <submittedName>
        <fullName evidence="1">Uncharacterized protein</fullName>
    </submittedName>
</protein>
<dbReference type="Proteomes" id="UP000758155">
    <property type="component" value="Unassembled WGS sequence"/>
</dbReference>
<comment type="caution">
    <text evidence="1">The sequence shown here is derived from an EMBL/GenBank/DDBJ whole genome shotgun (WGS) entry which is preliminary data.</text>
</comment>
<organism evidence="1 2">
    <name type="scientific">Didymella heteroderae</name>
    <dbReference type="NCBI Taxonomy" id="1769908"/>
    <lineage>
        <taxon>Eukaryota</taxon>
        <taxon>Fungi</taxon>
        <taxon>Dikarya</taxon>
        <taxon>Ascomycota</taxon>
        <taxon>Pezizomycotina</taxon>
        <taxon>Dothideomycetes</taxon>
        <taxon>Pleosporomycetidae</taxon>
        <taxon>Pleosporales</taxon>
        <taxon>Pleosporineae</taxon>
        <taxon>Didymellaceae</taxon>
        <taxon>Didymella</taxon>
    </lineage>
</organism>
<dbReference type="EMBL" id="SWKV01000047">
    <property type="protein sequence ID" value="KAF3036858.1"/>
    <property type="molecule type" value="Genomic_DNA"/>
</dbReference>
<evidence type="ECO:0000313" key="1">
    <source>
        <dbReference type="EMBL" id="KAF3036858.1"/>
    </source>
</evidence>
<sequence>MWRNQAQQRKEWAGNRLQIRAAFEYDWKHKLSLAETFLGKLKENGLPGVREINALVEQLKEDFNMAAWETRIMFPYAHKENAMRASLGNFEKAPSPLSREVLPDDVPELPEVVGPDHPDYKYDWDYVASTDPIHPVDTNYDHPLDEVDPSWMLNHLRPKEFEQSGEGVGFDVDEADMAWGSRLEEPNLSSADWGEDTSAWISEATEVYPLNFDTNPATERASQRYLTQAY</sequence>
<accession>A0A9P4WNG5</accession>
<gene>
    <name evidence="1" type="ORF">E8E12_008265</name>
</gene>
<evidence type="ECO:0000313" key="2">
    <source>
        <dbReference type="Proteomes" id="UP000758155"/>
    </source>
</evidence>